<dbReference type="Proteomes" id="UP000195755">
    <property type="component" value="Chromosome"/>
</dbReference>
<proteinExistence type="predicted"/>
<evidence type="ECO:0000313" key="12">
    <source>
        <dbReference type="Proteomes" id="UP000195755"/>
    </source>
</evidence>
<dbReference type="PROSITE" id="PS00108">
    <property type="entry name" value="PROTEIN_KINASE_ST"/>
    <property type="match status" value="1"/>
</dbReference>
<name>A0A1Z2L5F5_9ACTN</name>
<keyword evidence="5 11" id="KW-0418">Kinase</keyword>
<dbReference type="OrthoDB" id="9762169at2"/>
<gene>
    <name evidence="11" type="ORF">SMD11_3912</name>
</gene>
<evidence type="ECO:0000256" key="2">
    <source>
        <dbReference type="ARBA" id="ARBA00022527"/>
    </source>
</evidence>
<dbReference type="InterPro" id="IPR017441">
    <property type="entry name" value="Protein_kinase_ATP_BS"/>
</dbReference>
<dbReference type="KEGG" id="salj:SMD11_3912"/>
<dbReference type="PANTHER" id="PTHR43289:SF6">
    <property type="entry name" value="SERINE_THREONINE-PROTEIN KINASE NEKL-3"/>
    <property type="match status" value="1"/>
</dbReference>
<protein>
    <recommendedName>
        <fullName evidence="1">non-specific serine/threonine protein kinase</fullName>
        <ecNumber evidence="1">2.7.11.1</ecNumber>
    </recommendedName>
</protein>
<keyword evidence="9" id="KW-0472">Membrane</keyword>
<evidence type="ECO:0000256" key="4">
    <source>
        <dbReference type="ARBA" id="ARBA00022741"/>
    </source>
</evidence>
<dbReference type="InterPro" id="IPR008271">
    <property type="entry name" value="Ser/Thr_kinase_AS"/>
</dbReference>
<feature type="region of interest" description="Disordered" evidence="8">
    <location>
        <begin position="307"/>
        <end position="372"/>
    </location>
</feature>
<evidence type="ECO:0000256" key="1">
    <source>
        <dbReference type="ARBA" id="ARBA00012513"/>
    </source>
</evidence>
<feature type="transmembrane region" description="Helical" evidence="9">
    <location>
        <begin position="396"/>
        <end position="416"/>
    </location>
</feature>
<accession>A0A1Z2L5F5</accession>
<dbReference type="SMART" id="SM00220">
    <property type="entry name" value="S_TKc"/>
    <property type="match status" value="1"/>
</dbReference>
<evidence type="ECO:0000256" key="5">
    <source>
        <dbReference type="ARBA" id="ARBA00022777"/>
    </source>
</evidence>
<evidence type="ECO:0000256" key="7">
    <source>
        <dbReference type="PROSITE-ProRule" id="PRU10141"/>
    </source>
</evidence>
<dbReference type="PANTHER" id="PTHR43289">
    <property type="entry name" value="MITOGEN-ACTIVATED PROTEIN KINASE KINASE KINASE 20-RELATED"/>
    <property type="match status" value="1"/>
</dbReference>
<dbReference type="PROSITE" id="PS50011">
    <property type="entry name" value="PROTEIN_KINASE_DOM"/>
    <property type="match status" value="1"/>
</dbReference>
<evidence type="ECO:0000256" key="3">
    <source>
        <dbReference type="ARBA" id="ARBA00022679"/>
    </source>
</evidence>
<dbReference type="Gene3D" id="3.30.200.20">
    <property type="entry name" value="Phosphorylase Kinase, domain 1"/>
    <property type="match status" value="1"/>
</dbReference>
<evidence type="ECO:0000313" key="11">
    <source>
        <dbReference type="EMBL" id="ARZ69527.1"/>
    </source>
</evidence>
<dbReference type="Pfam" id="PF00069">
    <property type="entry name" value="Pkinase"/>
    <property type="match status" value="1"/>
</dbReference>
<dbReference type="CDD" id="cd14014">
    <property type="entry name" value="STKc_PknB_like"/>
    <property type="match status" value="1"/>
</dbReference>
<evidence type="ECO:0000256" key="8">
    <source>
        <dbReference type="SAM" id="MobiDB-lite"/>
    </source>
</evidence>
<evidence type="ECO:0000256" key="6">
    <source>
        <dbReference type="ARBA" id="ARBA00022840"/>
    </source>
</evidence>
<feature type="compositionally biased region" description="Low complexity" evidence="8">
    <location>
        <begin position="313"/>
        <end position="334"/>
    </location>
</feature>
<dbReference type="Gene3D" id="1.10.510.10">
    <property type="entry name" value="Transferase(Phosphotransferase) domain 1"/>
    <property type="match status" value="1"/>
</dbReference>
<keyword evidence="9" id="KW-0812">Transmembrane</keyword>
<keyword evidence="9" id="KW-1133">Transmembrane helix</keyword>
<dbReference type="GO" id="GO:0004674">
    <property type="term" value="F:protein serine/threonine kinase activity"/>
    <property type="evidence" value="ECO:0007669"/>
    <property type="project" value="UniProtKB-KW"/>
</dbReference>
<keyword evidence="6 7" id="KW-0067">ATP-binding</keyword>
<keyword evidence="4 7" id="KW-0547">Nucleotide-binding</keyword>
<dbReference type="SUPFAM" id="SSF56112">
    <property type="entry name" value="Protein kinase-like (PK-like)"/>
    <property type="match status" value="1"/>
</dbReference>
<feature type="binding site" evidence="7">
    <location>
        <position position="48"/>
    </location>
    <ligand>
        <name>ATP</name>
        <dbReference type="ChEBI" id="CHEBI:30616"/>
    </ligand>
</feature>
<dbReference type="EMBL" id="CP021744">
    <property type="protein sequence ID" value="ARZ69527.1"/>
    <property type="molecule type" value="Genomic_DNA"/>
</dbReference>
<feature type="domain" description="Protein kinase" evidence="10">
    <location>
        <begin position="19"/>
        <end position="273"/>
    </location>
</feature>
<dbReference type="InterPro" id="IPR011009">
    <property type="entry name" value="Kinase-like_dom_sf"/>
</dbReference>
<dbReference type="AlphaFoldDB" id="A0A1Z2L5F5"/>
<dbReference type="EC" id="2.7.11.1" evidence="1"/>
<sequence>MSEAEQTQGTAGRLLAGRYRLGDVLGRGGMGTVWRATDETLGRTVAVKELRFPANIDEDEKRRLITRTLREAKAIARIRSAGAVTVYDVVHEDDRPWIVMELIEGRSLADVIREDGPLKWRRAAEVGLAVLDVLGAAHRQGILHRDVKPSNVLIAEDGRVVLTDFGIAQVEGDPSVTSTGMLVGAPSYISPERARGHKPGPPADLWSLGGLLYAAVEGAPPYDKGSAIATLTAVMTEPLGPPKNAGPLAEVMYGLLAKDPEKRLNEAGARALLNGAVNAPDERLPKPPAPAPDLDATQAIAVPVIPERPAPRKPSGSPARPAASSHSSSKPAAKGAGGPGTSGPSSAKPAQGGGASAATHSTHGPALGEPSAVPGIHRVTWERASVMEVVPRRTKVIAALVVLLIVVAVVLAFVLGGGD</sequence>
<reference evidence="11 12" key="1">
    <citation type="submission" date="2017-06" db="EMBL/GenBank/DDBJ databases">
        <title>Streptomyces albireticuli Genome sequencing and assembly.</title>
        <authorList>
            <person name="Wang Y."/>
            <person name="Du B."/>
            <person name="Ding Y."/>
            <person name="Liu H."/>
            <person name="Hou Q."/>
            <person name="Liu K."/>
            <person name="Yao L."/>
            <person name="Wang C."/>
        </authorList>
    </citation>
    <scope>NUCLEOTIDE SEQUENCE [LARGE SCALE GENOMIC DNA]</scope>
    <source>
        <strain evidence="11 12">MDJK11</strain>
    </source>
</reference>
<evidence type="ECO:0000259" key="10">
    <source>
        <dbReference type="PROSITE" id="PS50011"/>
    </source>
</evidence>
<dbReference type="PROSITE" id="PS00107">
    <property type="entry name" value="PROTEIN_KINASE_ATP"/>
    <property type="match status" value="1"/>
</dbReference>
<dbReference type="GO" id="GO:0005524">
    <property type="term" value="F:ATP binding"/>
    <property type="evidence" value="ECO:0007669"/>
    <property type="project" value="UniProtKB-UniRule"/>
</dbReference>
<keyword evidence="3" id="KW-0808">Transferase</keyword>
<dbReference type="InterPro" id="IPR000719">
    <property type="entry name" value="Prot_kinase_dom"/>
</dbReference>
<evidence type="ECO:0000256" key="9">
    <source>
        <dbReference type="SAM" id="Phobius"/>
    </source>
</evidence>
<organism evidence="11 12">
    <name type="scientific">Streptomyces albireticuli</name>
    <dbReference type="NCBI Taxonomy" id="1940"/>
    <lineage>
        <taxon>Bacteria</taxon>
        <taxon>Bacillati</taxon>
        <taxon>Actinomycetota</taxon>
        <taxon>Actinomycetes</taxon>
        <taxon>Kitasatosporales</taxon>
        <taxon>Streptomycetaceae</taxon>
        <taxon>Streptomyces</taxon>
    </lineage>
</organism>
<keyword evidence="2 11" id="KW-0723">Serine/threonine-protein kinase</keyword>